<dbReference type="RefSeq" id="XP_014145707.1">
    <property type="nucleotide sequence ID" value="XM_014290232.1"/>
</dbReference>
<proteinExistence type="predicted"/>
<feature type="non-terminal residue" evidence="1">
    <location>
        <position position="1"/>
    </location>
</feature>
<keyword evidence="2" id="KW-1185">Reference proteome</keyword>
<reference evidence="1 2" key="1">
    <citation type="submission" date="2011-02" db="EMBL/GenBank/DDBJ databases">
        <title>The Genome Sequence of Sphaeroforma arctica JP610.</title>
        <authorList>
            <consortium name="The Broad Institute Genome Sequencing Platform"/>
            <person name="Russ C."/>
            <person name="Cuomo C."/>
            <person name="Young S.K."/>
            <person name="Zeng Q."/>
            <person name="Gargeya S."/>
            <person name="Alvarado L."/>
            <person name="Berlin A."/>
            <person name="Chapman S.B."/>
            <person name="Chen Z."/>
            <person name="Freedman E."/>
            <person name="Gellesch M."/>
            <person name="Goldberg J."/>
            <person name="Griggs A."/>
            <person name="Gujja S."/>
            <person name="Heilman E."/>
            <person name="Heiman D."/>
            <person name="Howarth C."/>
            <person name="Mehta T."/>
            <person name="Neiman D."/>
            <person name="Pearson M."/>
            <person name="Roberts A."/>
            <person name="Saif S."/>
            <person name="Shea T."/>
            <person name="Shenoy N."/>
            <person name="Sisk P."/>
            <person name="Stolte C."/>
            <person name="Sykes S."/>
            <person name="White J."/>
            <person name="Yandava C."/>
            <person name="Burger G."/>
            <person name="Gray M.W."/>
            <person name="Holland P.W.H."/>
            <person name="King N."/>
            <person name="Lang F.B.F."/>
            <person name="Roger A.J."/>
            <person name="Ruiz-Trillo I."/>
            <person name="Haas B."/>
            <person name="Nusbaum C."/>
            <person name="Birren B."/>
        </authorList>
    </citation>
    <scope>NUCLEOTIDE SEQUENCE [LARGE SCALE GENOMIC DNA]</scope>
    <source>
        <strain evidence="1 2">JP610</strain>
    </source>
</reference>
<accession>A0A0L0F511</accession>
<dbReference type="AlphaFoldDB" id="A0A0L0F511"/>
<dbReference type="InterPro" id="IPR035959">
    <property type="entry name" value="RutC-like_sf"/>
</dbReference>
<dbReference type="Proteomes" id="UP000054560">
    <property type="component" value="Unassembled WGS sequence"/>
</dbReference>
<feature type="non-terminal residue" evidence="1">
    <location>
        <position position="94"/>
    </location>
</feature>
<evidence type="ECO:0000313" key="1">
    <source>
        <dbReference type="EMBL" id="KNC71805.1"/>
    </source>
</evidence>
<gene>
    <name evidence="1" type="ORF">SARC_15652</name>
</gene>
<evidence type="ECO:0000313" key="2">
    <source>
        <dbReference type="Proteomes" id="UP000054560"/>
    </source>
</evidence>
<dbReference type="Gene3D" id="3.30.1330.40">
    <property type="entry name" value="RutC-like"/>
    <property type="match status" value="1"/>
</dbReference>
<name>A0A0L0F511_9EUKA</name>
<dbReference type="OrthoDB" id="686384at2759"/>
<protein>
    <submittedName>
        <fullName evidence="1">Uncharacterized protein</fullName>
    </submittedName>
</protein>
<dbReference type="EMBL" id="KQ248096">
    <property type="protein sequence ID" value="KNC71805.1"/>
    <property type="molecule type" value="Genomic_DNA"/>
</dbReference>
<dbReference type="GeneID" id="25916156"/>
<organism evidence="1 2">
    <name type="scientific">Sphaeroforma arctica JP610</name>
    <dbReference type="NCBI Taxonomy" id="667725"/>
    <lineage>
        <taxon>Eukaryota</taxon>
        <taxon>Ichthyosporea</taxon>
        <taxon>Ichthyophonida</taxon>
        <taxon>Sphaeroforma</taxon>
    </lineage>
</organism>
<dbReference type="SUPFAM" id="SSF55298">
    <property type="entry name" value="YjgF-like"/>
    <property type="match status" value="1"/>
</dbReference>
<sequence length="94" mass="10035">MVPHTLAVVPSPREQAMLSLQHIKSVCDVVRSSAELVVGGLCYVSAVSHVPYAMDALRRLGMSSCCVVYAVVGCLPKNADVEWDLVAMTTDATN</sequence>